<feature type="domain" description="Methyltransferase" evidence="2">
    <location>
        <begin position="124"/>
        <end position="250"/>
    </location>
</feature>
<keyword evidence="1 3" id="KW-0808">Transferase</keyword>
<evidence type="ECO:0000313" key="3">
    <source>
        <dbReference type="EMBL" id="ADB15325.1"/>
    </source>
</evidence>
<dbReference type="EMBL" id="CP001848">
    <property type="protein sequence ID" value="ADB15325.1"/>
    <property type="molecule type" value="Genomic_DNA"/>
</dbReference>
<dbReference type="Gene3D" id="3.40.50.150">
    <property type="entry name" value="Vaccinia Virus protein VP39"/>
    <property type="match status" value="1"/>
</dbReference>
<dbReference type="GO" id="GO:0032259">
    <property type="term" value="P:methylation"/>
    <property type="evidence" value="ECO:0007669"/>
    <property type="project" value="UniProtKB-KW"/>
</dbReference>
<sequence>MHRAEPFENIIDGPALLRLRSCKVLGAVAMSLRICHPHEAGNFVGRALLLALLLALSTAAIAQDSTPLDDLPKAPVKRTGPPALVEYKGRRIAQTMHYLGAEWLTRDNREQEERCSLMLTSLGIKQGMTICDMGCGNGFYTLKLAKMVGPEGHLYAVDIQPEMLKFLNERADAAEISNLSPILGTFTDPRLPKGKLDLVLMVDVYHEFSHPEQMLAAIRNSLSEKGLAVLVEFRSEDPKVPIKAEHKMSKEQILKELPANGFKLVKEFDGLPWQHMMFFGRDNSWKAPTAPAAE</sequence>
<dbReference type="InterPro" id="IPR025714">
    <property type="entry name" value="Methyltranfer_dom"/>
</dbReference>
<dbReference type="Proteomes" id="UP000001887">
    <property type="component" value="Chromosome"/>
</dbReference>
<name>D2R4H7_PIRSD</name>
<keyword evidence="4" id="KW-1185">Reference proteome</keyword>
<gene>
    <name evidence="3" type="ordered locus">Psta_0639</name>
</gene>
<dbReference type="KEGG" id="psl:Psta_0639"/>
<dbReference type="AlphaFoldDB" id="D2R4H7"/>
<protein>
    <submittedName>
        <fullName evidence="3">Methyltransferase type 11</fullName>
    </submittedName>
</protein>
<accession>D2R4H7</accession>
<dbReference type="PANTHER" id="PTHR43861:SF3">
    <property type="entry name" value="PUTATIVE (AFU_ORTHOLOGUE AFUA_2G14390)-RELATED"/>
    <property type="match status" value="1"/>
</dbReference>
<evidence type="ECO:0000256" key="1">
    <source>
        <dbReference type="ARBA" id="ARBA00022679"/>
    </source>
</evidence>
<organism evidence="3 4">
    <name type="scientific">Pirellula staleyi (strain ATCC 27377 / DSM 6068 / ICPB 4128)</name>
    <name type="common">Pirella staleyi</name>
    <dbReference type="NCBI Taxonomy" id="530564"/>
    <lineage>
        <taxon>Bacteria</taxon>
        <taxon>Pseudomonadati</taxon>
        <taxon>Planctomycetota</taxon>
        <taxon>Planctomycetia</taxon>
        <taxon>Pirellulales</taxon>
        <taxon>Pirellulaceae</taxon>
        <taxon>Pirellula</taxon>
    </lineage>
</organism>
<proteinExistence type="predicted"/>
<dbReference type="HOGENOM" id="CLU_037990_16_0_0"/>
<dbReference type="PANTHER" id="PTHR43861">
    <property type="entry name" value="TRANS-ACONITATE 2-METHYLTRANSFERASE-RELATED"/>
    <property type="match status" value="1"/>
</dbReference>
<dbReference type="CDD" id="cd02440">
    <property type="entry name" value="AdoMet_MTases"/>
    <property type="match status" value="1"/>
</dbReference>
<dbReference type="GO" id="GO:0008168">
    <property type="term" value="F:methyltransferase activity"/>
    <property type="evidence" value="ECO:0007669"/>
    <property type="project" value="UniProtKB-KW"/>
</dbReference>
<keyword evidence="3" id="KW-0489">Methyltransferase</keyword>
<dbReference type="Pfam" id="PF13847">
    <property type="entry name" value="Methyltransf_31"/>
    <property type="match status" value="1"/>
</dbReference>
<dbReference type="InterPro" id="IPR029063">
    <property type="entry name" value="SAM-dependent_MTases_sf"/>
</dbReference>
<dbReference type="SUPFAM" id="SSF53335">
    <property type="entry name" value="S-adenosyl-L-methionine-dependent methyltransferases"/>
    <property type="match status" value="1"/>
</dbReference>
<evidence type="ECO:0000313" key="4">
    <source>
        <dbReference type="Proteomes" id="UP000001887"/>
    </source>
</evidence>
<evidence type="ECO:0000259" key="2">
    <source>
        <dbReference type="Pfam" id="PF13847"/>
    </source>
</evidence>
<reference evidence="3 4" key="1">
    <citation type="journal article" date="2009" name="Stand. Genomic Sci.">
        <title>Complete genome sequence of Pirellula staleyi type strain (ATCC 27377).</title>
        <authorList>
            <person name="Clum A."/>
            <person name="Tindall B.J."/>
            <person name="Sikorski J."/>
            <person name="Ivanova N."/>
            <person name="Mavrommatis K."/>
            <person name="Lucas S."/>
            <person name="Glavina del Rio T."/>
            <person name="Nolan M."/>
            <person name="Chen F."/>
            <person name="Tice H."/>
            <person name="Pitluck S."/>
            <person name="Cheng J.F."/>
            <person name="Chertkov O."/>
            <person name="Brettin T."/>
            <person name="Han C."/>
            <person name="Detter J.C."/>
            <person name="Kuske C."/>
            <person name="Bruce D."/>
            <person name="Goodwin L."/>
            <person name="Ovchinikova G."/>
            <person name="Pati A."/>
            <person name="Mikhailova N."/>
            <person name="Chen A."/>
            <person name="Palaniappan K."/>
            <person name="Land M."/>
            <person name="Hauser L."/>
            <person name="Chang Y.J."/>
            <person name="Jeffries C.D."/>
            <person name="Chain P."/>
            <person name="Rohde M."/>
            <person name="Goker M."/>
            <person name="Bristow J."/>
            <person name="Eisen J.A."/>
            <person name="Markowitz V."/>
            <person name="Hugenholtz P."/>
            <person name="Kyrpides N.C."/>
            <person name="Klenk H.P."/>
            <person name="Lapidus A."/>
        </authorList>
    </citation>
    <scope>NUCLEOTIDE SEQUENCE [LARGE SCALE GENOMIC DNA]</scope>
    <source>
        <strain evidence="4">ATCC 27377 / DSM 6068 / ICPB 4128</strain>
    </source>
</reference>
<dbReference type="eggNOG" id="COG1889">
    <property type="taxonomic scope" value="Bacteria"/>
</dbReference>